<dbReference type="InterPro" id="IPR011991">
    <property type="entry name" value="ArsR-like_HTH"/>
</dbReference>
<feature type="domain" description="IclR-ED" evidence="5">
    <location>
        <begin position="71"/>
        <end position="256"/>
    </location>
</feature>
<evidence type="ECO:0000259" key="4">
    <source>
        <dbReference type="PROSITE" id="PS51077"/>
    </source>
</evidence>
<dbReference type="Gene3D" id="3.30.450.40">
    <property type="match status" value="1"/>
</dbReference>
<reference evidence="6 9" key="2">
    <citation type="submission" date="2018-07" db="EMBL/GenBank/DDBJ databases">
        <title>Genome sequences of Haloplanus sp. CBA1113.</title>
        <authorList>
            <person name="Kim Y.B."/>
            <person name="Roh S.W."/>
        </authorList>
    </citation>
    <scope>NUCLEOTIDE SEQUENCE [LARGE SCALE GENOMIC DNA]</scope>
    <source>
        <strain evidence="6 9">CBA1113</strain>
    </source>
</reference>
<dbReference type="SUPFAM" id="SSF46785">
    <property type="entry name" value="Winged helix' DNA-binding domain"/>
    <property type="match status" value="1"/>
</dbReference>
<dbReference type="Pfam" id="PF01614">
    <property type="entry name" value="IclR_C"/>
    <property type="match status" value="1"/>
</dbReference>
<reference evidence="7 8" key="1">
    <citation type="submission" date="2018-07" db="EMBL/GenBank/DDBJ databases">
        <title>Genome sequences of Haloplanus sp. CBA1112.</title>
        <authorList>
            <person name="Kim Y.B."/>
            <person name="Roh S.W."/>
        </authorList>
    </citation>
    <scope>NUCLEOTIDE SEQUENCE [LARGE SCALE GENOMIC DNA]</scope>
    <source>
        <strain evidence="7 8">CBA1112</strain>
    </source>
</reference>
<keyword evidence="2" id="KW-0238">DNA-binding</keyword>
<dbReference type="Pfam" id="PF09339">
    <property type="entry name" value="HTH_IclR"/>
    <property type="match status" value="1"/>
</dbReference>
<evidence type="ECO:0000256" key="1">
    <source>
        <dbReference type="ARBA" id="ARBA00023015"/>
    </source>
</evidence>
<dbReference type="InterPro" id="IPR036390">
    <property type="entry name" value="WH_DNA-bd_sf"/>
</dbReference>
<dbReference type="InterPro" id="IPR005471">
    <property type="entry name" value="Tscrpt_reg_IclR_N"/>
</dbReference>
<dbReference type="SMART" id="SM00346">
    <property type="entry name" value="HTH_ICLR"/>
    <property type="match status" value="1"/>
</dbReference>
<dbReference type="Proteomes" id="UP000252985">
    <property type="component" value="Chromosome"/>
</dbReference>
<dbReference type="GO" id="GO:0003700">
    <property type="term" value="F:DNA-binding transcription factor activity"/>
    <property type="evidence" value="ECO:0007669"/>
    <property type="project" value="TreeGrafter"/>
</dbReference>
<accession>A0A345EBI9</accession>
<proteinExistence type="predicted"/>
<keyword evidence="1" id="KW-0805">Transcription regulation</keyword>
<dbReference type="EMBL" id="CP031148">
    <property type="protein sequence ID" value="AXG09561.1"/>
    <property type="molecule type" value="Genomic_DNA"/>
</dbReference>
<evidence type="ECO:0000256" key="3">
    <source>
        <dbReference type="ARBA" id="ARBA00023163"/>
    </source>
</evidence>
<dbReference type="EMBL" id="CP031150">
    <property type="protein sequence ID" value="AXG06183.1"/>
    <property type="molecule type" value="Genomic_DNA"/>
</dbReference>
<name>A0A345EBI9_9EURY</name>
<dbReference type="SUPFAM" id="SSF55781">
    <property type="entry name" value="GAF domain-like"/>
    <property type="match status" value="1"/>
</dbReference>
<dbReference type="OrthoDB" id="14763at2157"/>
<evidence type="ECO:0000313" key="7">
    <source>
        <dbReference type="EMBL" id="AXG09561.1"/>
    </source>
</evidence>
<dbReference type="RefSeq" id="WP_114585325.1">
    <property type="nucleotide sequence ID" value="NZ_CP031148.1"/>
</dbReference>
<evidence type="ECO:0000313" key="6">
    <source>
        <dbReference type="EMBL" id="AXG06183.1"/>
    </source>
</evidence>
<dbReference type="CDD" id="cd00090">
    <property type="entry name" value="HTH_ARSR"/>
    <property type="match status" value="1"/>
</dbReference>
<evidence type="ECO:0000313" key="9">
    <source>
        <dbReference type="Proteomes" id="UP000253273"/>
    </source>
</evidence>
<dbReference type="PANTHER" id="PTHR30136:SF35">
    <property type="entry name" value="HTH-TYPE TRANSCRIPTIONAL REGULATOR RV1719"/>
    <property type="match status" value="1"/>
</dbReference>
<dbReference type="AlphaFoldDB" id="A0A345EBI9"/>
<dbReference type="PROSITE" id="PS51078">
    <property type="entry name" value="ICLR_ED"/>
    <property type="match status" value="1"/>
</dbReference>
<organism evidence="7 8">
    <name type="scientific">Haloplanus rubicundus</name>
    <dbReference type="NCBI Taxonomy" id="1547898"/>
    <lineage>
        <taxon>Archaea</taxon>
        <taxon>Methanobacteriati</taxon>
        <taxon>Methanobacteriota</taxon>
        <taxon>Stenosarchaea group</taxon>
        <taxon>Halobacteria</taxon>
        <taxon>Halobacteriales</taxon>
        <taxon>Haloferacaceae</taxon>
        <taxon>Haloplanus</taxon>
    </lineage>
</organism>
<dbReference type="GO" id="GO:0045892">
    <property type="term" value="P:negative regulation of DNA-templated transcription"/>
    <property type="evidence" value="ECO:0007669"/>
    <property type="project" value="TreeGrafter"/>
</dbReference>
<feature type="domain" description="HTH iclR-type" evidence="4">
    <location>
        <begin position="11"/>
        <end position="70"/>
    </location>
</feature>
<dbReference type="InterPro" id="IPR036388">
    <property type="entry name" value="WH-like_DNA-bd_sf"/>
</dbReference>
<sequence length="256" mass="28679">MSRNERHDAPIEATKTSFRIVDALKSLDGAGVSELSAEMDLPVSTVHDHLKTLEEQHYVVQEDGRYRLGTKFLTLGGYVRDRMQIYNVAEPEIKKLARDTGEHANLMIEEHGRGIFLYIATGSDALKLDTYEGMRTYLHTTALGKSILAHLPDERYEWILDRHGLAPLTSQTLSSRDELEDELRRIRERGYATDDGERIEGVRCVASPVVKSDGTVLGAVSVSAPKSRLQEDVFGGELPRRVQRVANIIEVNATHI</sequence>
<keyword evidence="3" id="KW-0804">Transcription</keyword>
<keyword evidence="9" id="KW-1185">Reference proteome</keyword>
<evidence type="ECO:0000256" key="2">
    <source>
        <dbReference type="ARBA" id="ARBA00023125"/>
    </source>
</evidence>
<dbReference type="Gene3D" id="1.10.10.10">
    <property type="entry name" value="Winged helix-like DNA-binding domain superfamily/Winged helix DNA-binding domain"/>
    <property type="match status" value="1"/>
</dbReference>
<dbReference type="GO" id="GO:0003677">
    <property type="term" value="F:DNA binding"/>
    <property type="evidence" value="ECO:0007669"/>
    <property type="project" value="UniProtKB-KW"/>
</dbReference>
<dbReference type="InterPro" id="IPR014757">
    <property type="entry name" value="Tscrpt_reg_IclR_C"/>
</dbReference>
<gene>
    <name evidence="7" type="ORF">DU484_06595</name>
    <name evidence="6" type="ORF">DU500_06865</name>
</gene>
<evidence type="ECO:0000259" key="5">
    <source>
        <dbReference type="PROSITE" id="PS51078"/>
    </source>
</evidence>
<dbReference type="KEGG" id="haj:DU500_06865"/>
<dbReference type="PANTHER" id="PTHR30136">
    <property type="entry name" value="HELIX-TURN-HELIX TRANSCRIPTIONAL REGULATOR, ICLR FAMILY"/>
    <property type="match status" value="1"/>
</dbReference>
<evidence type="ECO:0000313" key="8">
    <source>
        <dbReference type="Proteomes" id="UP000252985"/>
    </source>
</evidence>
<dbReference type="InterPro" id="IPR029016">
    <property type="entry name" value="GAF-like_dom_sf"/>
</dbReference>
<dbReference type="GeneID" id="37286631"/>
<protein>
    <submittedName>
        <fullName evidence="7">IclR family transcriptional regulator</fullName>
    </submittedName>
</protein>
<dbReference type="Proteomes" id="UP000253273">
    <property type="component" value="Chromosome"/>
</dbReference>
<dbReference type="InterPro" id="IPR050707">
    <property type="entry name" value="HTH_MetabolicPath_Reg"/>
</dbReference>
<dbReference type="PROSITE" id="PS51077">
    <property type="entry name" value="HTH_ICLR"/>
    <property type="match status" value="1"/>
</dbReference>
<accession>A0A345E1W1</accession>
<dbReference type="KEGG" id="haq:DU484_06595"/>